<gene>
    <name evidence="3" type="ORF">GPZ80_06325</name>
</gene>
<comment type="caution">
    <text evidence="3">The sequence shown here is derived from an EMBL/GenBank/DDBJ whole genome shotgun (WGS) entry which is preliminary data.</text>
</comment>
<evidence type="ECO:0000313" key="3">
    <source>
        <dbReference type="EMBL" id="MBC6446790.1"/>
    </source>
</evidence>
<dbReference type="InterPro" id="IPR024520">
    <property type="entry name" value="DUF3558"/>
</dbReference>
<feature type="signal peptide" evidence="2">
    <location>
        <begin position="1"/>
        <end position="17"/>
    </location>
</feature>
<feature type="chain" id="PRO_5047012926" evidence="2">
    <location>
        <begin position="18"/>
        <end position="198"/>
    </location>
</feature>
<feature type="region of interest" description="Disordered" evidence="1">
    <location>
        <begin position="22"/>
        <end position="54"/>
    </location>
</feature>
<dbReference type="Proteomes" id="UP000734823">
    <property type="component" value="Unassembled WGS sequence"/>
</dbReference>
<sequence>MNTSTRFALAIAAFALAGCTTAPGTPVPASEPSTPTSASKPSKDKDNGAPEVADPIDAKKFIEAPCTLLTSAQTTKLGLESKGSQAGGTSAPYCSWNNNAGEKYAVGFQPDNKGGLSDNYRAEKDGKWEYFEPTTVSGYPAAFLDAVEGRDRGYCGLVVGVRDELTFNISSRGGPGRQACDKIKEIAGEVIATMKAGA</sequence>
<dbReference type="RefSeq" id="WP_187219065.1">
    <property type="nucleotide sequence ID" value="NZ_JABVED010000003.1"/>
</dbReference>
<dbReference type="Pfam" id="PF12079">
    <property type="entry name" value="DUF3558"/>
    <property type="match status" value="1"/>
</dbReference>
<name>A0ABR7L297_9PSEU</name>
<protein>
    <submittedName>
        <fullName evidence="3">DUF3558 domain-containing protein</fullName>
    </submittedName>
</protein>
<reference evidence="3 4" key="1">
    <citation type="submission" date="2020-06" db="EMBL/GenBank/DDBJ databases">
        <title>Actinokineospora xiongansis sp. nov., isolated from soil of Baiyangdian.</title>
        <authorList>
            <person name="Zhang X."/>
        </authorList>
    </citation>
    <scope>NUCLEOTIDE SEQUENCE [LARGE SCALE GENOMIC DNA]</scope>
    <source>
        <strain evidence="3 4">HBU206404</strain>
    </source>
</reference>
<organism evidence="3 4">
    <name type="scientific">Actinokineospora xionganensis</name>
    <dbReference type="NCBI Taxonomy" id="2684470"/>
    <lineage>
        <taxon>Bacteria</taxon>
        <taxon>Bacillati</taxon>
        <taxon>Actinomycetota</taxon>
        <taxon>Actinomycetes</taxon>
        <taxon>Pseudonocardiales</taxon>
        <taxon>Pseudonocardiaceae</taxon>
        <taxon>Actinokineospora</taxon>
    </lineage>
</organism>
<proteinExistence type="predicted"/>
<evidence type="ECO:0000313" key="4">
    <source>
        <dbReference type="Proteomes" id="UP000734823"/>
    </source>
</evidence>
<evidence type="ECO:0000256" key="1">
    <source>
        <dbReference type="SAM" id="MobiDB-lite"/>
    </source>
</evidence>
<dbReference type="PROSITE" id="PS51257">
    <property type="entry name" value="PROKAR_LIPOPROTEIN"/>
    <property type="match status" value="1"/>
</dbReference>
<dbReference type="EMBL" id="JABVED010000003">
    <property type="protein sequence ID" value="MBC6446790.1"/>
    <property type="molecule type" value="Genomic_DNA"/>
</dbReference>
<keyword evidence="4" id="KW-1185">Reference proteome</keyword>
<feature type="compositionally biased region" description="Low complexity" evidence="1">
    <location>
        <begin position="27"/>
        <end position="40"/>
    </location>
</feature>
<accession>A0ABR7L297</accession>
<keyword evidence="2" id="KW-0732">Signal</keyword>
<evidence type="ECO:0000256" key="2">
    <source>
        <dbReference type="SAM" id="SignalP"/>
    </source>
</evidence>